<dbReference type="PANTHER" id="PTHR21052">
    <property type="entry name" value="SPERMATOGENESIS ASSOCIATED 11-RELATED"/>
    <property type="match status" value="1"/>
</dbReference>
<reference evidence="4" key="1">
    <citation type="submission" date="2025-08" db="UniProtKB">
        <authorList>
            <consortium name="RefSeq"/>
        </authorList>
    </citation>
    <scope>IDENTIFICATION</scope>
    <source>
        <tissue evidence="4">Young leaves</tissue>
    </source>
</reference>
<organism evidence="3 4">
    <name type="scientific">Cucurbita moschata</name>
    <name type="common">Winter crookneck squash</name>
    <name type="synonym">Cucurbita pepo var. moschata</name>
    <dbReference type="NCBI Taxonomy" id="3662"/>
    <lineage>
        <taxon>Eukaryota</taxon>
        <taxon>Viridiplantae</taxon>
        <taxon>Streptophyta</taxon>
        <taxon>Embryophyta</taxon>
        <taxon>Tracheophyta</taxon>
        <taxon>Spermatophyta</taxon>
        <taxon>Magnoliopsida</taxon>
        <taxon>eudicotyledons</taxon>
        <taxon>Gunneridae</taxon>
        <taxon>Pentapetalae</taxon>
        <taxon>rosids</taxon>
        <taxon>fabids</taxon>
        <taxon>Cucurbitales</taxon>
        <taxon>Cucurbitaceae</taxon>
        <taxon>Cucurbiteae</taxon>
        <taxon>Cucurbita</taxon>
    </lineage>
</organism>
<evidence type="ECO:0000313" key="3">
    <source>
        <dbReference type="Proteomes" id="UP000504609"/>
    </source>
</evidence>
<dbReference type="GO" id="GO:0006631">
    <property type="term" value="P:fatty acid metabolic process"/>
    <property type="evidence" value="ECO:0007669"/>
    <property type="project" value="TreeGrafter"/>
</dbReference>
<dbReference type="Gene3D" id="2.60.120.590">
    <property type="entry name" value="Alpha-ketoglutarate-dependent dioxygenase AlkB-like"/>
    <property type="match status" value="1"/>
</dbReference>
<dbReference type="Proteomes" id="UP000504609">
    <property type="component" value="Unplaced"/>
</dbReference>
<keyword evidence="3" id="KW-1185">Reference proteome</keyword>
<comment type="similarity">
    <text evidence="1">Belongs to the alkB family.</text>
</comment>
<dbReference type="RefSeq" id="XP_022948590.1">
    <property type="nucleotide sequence ID" value="XM_023092822.1"/>
</dbReference>
<name>A0A6J1GAA7_CUCMO</name>
<dbReference type="AlphaFoldDB" id="A0A6J1GAA7"/>
<protein>
    <submittedName>
        <fullName evidence="4">Uncharacterized protein LOC111452220</fullName>
    </submittedName>
</protein>
<dbReference type="GO" id="GO:0005759">
    <property type="term" value="C:mitochondrial matrix"/>
    <property type="evidence" value="ECO:0007669"/>
    <property type="project" value="TreeGrafter"/>
</dbReference>
<dbReference type="KEGG" id="cmos:111452220"/>
<dbReference type="SUPFAM" id="SSF51197">
    <property type="entry name" value="Clavaminate synthase-like"/>
    <property type="match status" value="1"/>
</dbReference>
<accession>A0A6J1GAA7</accession>
<dbReference type="Pfam" id="PF13532">
    <property type="entry name" value="2OG-FeII_Oxy_2"/>
    <property type="match status" value="1"/>
</dbReference>
<gene>
    <name evidence="4" type="primary">LOC111452220</name>
</gene>
<sequence length="272" mass="31186">MCWMKGCDDWREMGEELDDEREILKQVFGDSSEDEDCEDQTVIGDSAYEGGHIRRWEQAKEIKGLWLCRSFLSPQQESSLLSAIRNEGWFMEASQNQAMRFGNLPTWAAELSDSIHEAVLSSNHMTDPLIVDRHNGVKIDCPLPSDILWREPLFDQMIANMYQPGEGICAHVDLMRFEDGIAIVSLESPCVMHFTRVDETSRNPTSKGEVDVSMSKVPIYLNPGSVVLLWGEARYLWKHEINRKPGFQMWEGQELTQGRRTSITLRKLCQVD</sequence>
<dbReference type="PROSITE" id="PS51471">
    <property type="entry name" value="FE2OG_OXY"/>
    <property type="match status" value="1"/>
</dbReference>
<dbReference type="InterPro" id="IPR032870">
    <property type="entry name" value="ALKBH7-like"/>
</dbReference>
<evidence type="ECO:0000313" key="4">
    <source>
        <dbReference type="RefSeq" id="XP_022948590.1"/>
    </source>
</evidence>
<dbReference type="InterPro" id="IPR037151">
    <property type="entry name" value="AlkB-like_sf"/>
</dbReference>
<evidence type="ECO:0000256" key="1">
    <source>
        <dbReference type="ARBA" id="ARBA00007879"/>
    </source>
</evidence>
<evidence type="ECO:0000259" key="2">
    <source>
        <dbReference type="PROSITE" id="PS51471"/>
    </source>
</evidence>
<dbReference type="PANTHER" id="PTHR21052:SF0">
    <property type="entry name" value="ALPHA-KETOGLUTARATE-DEPENDENT DIOXYGENASE ALKB HOMOLOG 7, MITOCHONDRIAL"/>
    <property type="match status" value="1"/>
</dbReference>
<dbReference type="InterPro" id="IPR005123">
    <property type="entry name" value="Oxoglu/Fe-dep_dioxygenase_dom"/>
</dbReference>
<feature type="domain" description="Fe2OG dioxygenase" evidence="2">
    <location>
        <begin position="153"/>
        <end position="269"/>
    </location>
</feature>
<proteinExistence type="inferred from homology"/>
<dbReference type="InterPro" id="IPR027450">
    <property type="entry name" value="AlkB-like"/>
</dbReference>
<dbReference type="GeneID" id="111452220"/>
<dbReference type="GO" id="GO:0006974">
    <property type="term" value="P:DNA damage response"/>
    <property type="evidence" value="ECO:0007669"/>
    <property type="project" value="InterPro"/>
</dbReference>